<sequence>MAFTENTVLLHTNQENVRTTTLSLFFAIVCIIDIFGVFPIITLPKTIIDCGKCIQFTCVYGLIVVPVICLLQIYTATLLGKSWLLACKIQSNFIQKERYPYTALAELAFGRKLSKCVTILLNITVFGGGIPNLIVASQNLNLFSIKLFGMDISYCWWILVIGTFLCPVLWLGSPKDMKLICSLSVLTVASVFFVVIICLLQLNLDPQNMQEEDGTNFEENSIWINIVIAYGVLIFQFDIHPTILAIQIDMEKRHKINLAIFYGFGGKYL</sequence>
<evidence type="ECO:0000313" key="1">
    <source>
        <dbReference type="EMBL" id="KAI4465234.1"/>
    </source>
</evidence>
<protein>
    <submittedName>
        <fullName evidence="1">Uncharacterized protein</fullName>
    </submittedName>
</protein>
<gene>
    <name evidence="1" type="ORF">MML48_3g00001421</name>
</gene>
<dbReference type="Proteomes" id="UP001056778">
    <property type="component" value="Chromosome 3"/>
</dbReference>
<comment type="caution">
    <text evidence="1">The sequence shown here is derived from an EMBL/GenBank/DDBJ whole genome shotgun (WGS) entry which is preliminary data.</text>
</comment>
<dbReference type="EMBL" id="CM043017">
    <property type="protein sequence ID" value="KAI4465234.1"/>
    <property type="molecule type" value="Genomic_DNA"/>
</dbReference>
<keyword evidence="2" id="KW-1185">Reference proteome</keyword>
<name>A0ACB9TEM7_HOLOL</name>
<reference evidence="1" key="1">
    <citation type="submission" date="2022-04" db="EMBL/GenBank/DDBJ databases">
        <title>Chromosome-scale genome assembly of Holotrichia oblita Faldermann.</title>
        <authorList>
            <person name="Rongchong L."/>
        </authorList>
    </citation>
    <scope>NUCLEOTIDE SEQUENCE</scope>
    <source>
        <strain evidence="1">81SQS9</strain>
    </source>
</reference>
<accession>A0ACB9TEM7</accession>
<organism evidence="1 2">
    <name type="scientific">Holotrichia oblita</name>
    <name type="common">Chafer beetle</name>
    <dbReference type="NCBI Taxonomy" id="644536"/>
    <lineage>
        <taxon>Eukaryota</taxon>
        <taxon>Metazoa</taxon>
        <taxon>Ecdysozoa</taxon>
        <taxon>Arthropoda</taxon>
        <taxon>Hexapoda</taxon>
        <taxon>Insecta</taxon>
        <taxon>Pterygota</taxon>
        <taxon>Neoptera</taxon>
        <taxon>Endopterygota</taxon>
        <taxon>Coleoptera</taxon>
        <taxon>Polyphaga</taxon>
        <taxon>Scarabaeiformia</taxon>
        <taxon>Scarabaeidae</taxon>
        <taxon>Melolonthinae</taxon>
        <taxon>Holotrichia</taxon>
    </lineage>
</organism>
<evidence type="ECO:0000313" key="2">
    <source>
        <dbReference type="Proteomes" id="UP001056778"/>
    </source>
</evidence>
<proteinExistence type="predicted"/>